<gene>
    <name evidence="3" type="ORF">D9615_006984</name>
</gene>
<evidence type="ECO:0000313" key="4">
    <source>
        <dbReference type="Proteomes" id="UP000565441"/>
    </source>
</evidence>
<feature type="compositionally biased region" description="Basic and acidic residues" evidence="1">
    <location>
        <begin position="334"/>
        <end position="358"/>
    </location>
</feature>
<keyword evidence="2" id="KW-0812">Transmembrane</keyword>
<keyword evidence="4" id="KW-1185">Reference proteome</keyword>
<sequence length="358" mass="41073">MEYSWRFSHSRLCRCCTSSFHSYSIDILSDMRCRKRGLKSRPTRVMFAAIVVSFVLATLIWSCEVAHYAMEIQRTLVEINDKDFTAMTLIKVRENIAFLLVIENWARHLLIILSDGIVVWRAWVLFIENRWMMICPCFLFFVTSVVNITYVSFYSTSIWIAVVQANLPHSSINLLFNSALALSIGTNAVATLLILYRLWTHRKTRSSLGLKERSPVQKILLILIESGVVFFAIQLANLIMSFMLFNHYSVTDYVQTVIYMTYTMFVAMYPSMIIYLVDQQRSLVETFGFTAPSKHFEAGNAELGLQRTIITIGHLSFARSPEETTTLGSQVEVSRSDRDEVPEVTEKDNVGKRSQENS</sequence>
<keyword evidence="2" id="KW-0472">Membrane</keyword>
<proteinExistence type="predicted"/>
<evidence type="ECO:0000256" key="1">
    <source>
        <dbReference type="SAM" id="MobiDB-lite"/>
    </source>
</evidence>
<keyword evidence="2" id="KW-1133">Transmembrane helix</keyword>
<comment type="caution">
    <text evidence="3">The sequence shown here is derived from an EMBL/GenBank/DDBJ whole genome shotgun (WGS) entry which is preliminary data.</text>
</comment>
<feature type="transmembrane region" description="Helical" evidence="2">
    <location>
        <begin position="138"/>
        <end position="162"/>
    </location>
</feature>
<feature type="transmembrane region" description="Helical" evidence="2">
    <location>
        <begin position="220"/>
        <end position="245"/>
    </location>
</feature>
<name>A0A8H5H8Z4_9AGAR</name>
<dbReference type="OrthoDB" id="3259206at2759"/>
<feature type="region of interest" description="Disordered" evidence="1">
    <location>
        <begin position="323"/>
        <end position="358"/>
    </location>
</feature>
<reference evidence="3 4" key="1">
    <citation type="journal article" date="2020" name="ISME J.">
        <title>Uncovering the hidden diversity of litter-decomposition mechanisms in mushroom-forming fungi.</title>
        <authorList>
            <person name="Floudas D."/>
            <person name="Bentzer J."/>
            <person name="Ahren D."/>
            <person name="Johansson T."/>
            <person name="Persson P."/>
            <person name="Tunlid A."/>
        </authorList>
    </citation>
    <scope>NUCLEOTIDE SEQUENCE [LARGE SCALE GENOMIC DNA]</scope>
    <source>
        <strain evidence="3 4">CBS 661.87</strain>
    </source>
</reference>
<feature type="transmembrane region" description="Helical" evidence="2">
    <location>
        <begin position="45"/>
        <end position="70"/>
    </location>
</feature>
<organism evidence="3 4">
    <name type="scientific">Tricholomella constricta</name>
    <dbReference type="NCBI Taxonomy" id="117010"/>
    <lineage>
        <taxon>Eukaryota</taxon>
        <taxon>Fungi</taxon>
        <taxon>Dikarya</taxon>
        <taxon>Basidiomycota</taxon>
        <taxon>Agaricomycotina</taxon>
        <taxon>Agaricomycetes</taxon>
        <taxon>Agaricomycetidae</taxon>
        <taxon>Agaricales</taxon>
        <taxon>Tricholomatineae</taxon>
        <taxon>Lyophyllaceae</taxon>
        <taxon>Tricholomella</taxon>
    </lineage>
</organism>
<dbReference type="EMBL" id="JAACJP010000018">
    <property type="protein sequence ID" value="KAF5378887.1"/>
    <property type="molecule type" value="Genomic_DNA"/>
</dbReference>
<protein>
    <submittedName>
        <fullName evidence="3">Uncharacterized protein</fullName>
    </submittedName>
</protein>
<dbReference type="AlphaFoldDB" id="A0A8H5H8Z4"/>
<accession>A0A8H5H8Z4</accession>
<evidence type="ECO:0000313" key="3">
    <source>
        <dbReference type="EMBL" id="KAF5378887.1"/>
    </source>
</evidence>
<feature type="transmembrane region" description="Helical" evidence="2">
    <location>
        <begin position="257"/>
        <end position="277"/>
    </location>
</feature>
<feature type="transmembrane region" description="Helical" evidence="2">
    <location>
        <begin position="105"/>
        <end position="126"/>
    </location>
</feature>
<dbReference type="Proteomes" id="UP000565441">
    <property type="component" value="Unassembled WGS sequence"/>
</dbReference>
<evidence type="ECO:0000256" key="2">
    <source>
        <dbReference type="SAM" id="Phobius"/>
    </source>
</evidence>
<feature type="compositionally biased region" description="Polar residues" evidence="1">
    <location>
        <begin position="323"/>
        <end position="333"/>
    </location>
</feature>
<feature type="transmembrane region" description="Helical" evidence="2">
    <location>
        <begin position="174"/>
        <end position="199"/>
    </location>
</feature>